<comment type="caution">
    <text evidence="1">The sequence shown here is derived from an EMBL/GenBank/DDBJ whole genome shotgun (WGS) entry which is preliminary data.</text>
</comment>
<gene>
    <name evidence="1" type="ORF">CIP107547_00308</name>
</gene>
<sequence>MSIIFNQRIEIIRAGEKRSVYSSDVMEDWDNPVVLPVEVPVSIQPVSSTESDATANRSYVTSRFRLFSPPGIDIPQLKAKDRVRIGLLVLDVVGDPARWPHPLKPATVHHVEADLEVHRG</sequence>
<protein>
    <recommendedName>
        <fullName evidence="3">Phage protein</fullName>
    </recommendedName>
</protein>
<proteinExistence type="predicted"/>
<name>A0A6J4WXP7_CORDP</name>
<reference evidence="1 2" key="1">
    <citation type="submission" date="2020-02" db="EMBL/GenBank/DDBJ databases">
        <authorList>
            <person name="Brisse S."/>
        </authorList>
    </citation>
    <scope>NUCLEOTIDE SEQUENCE [LARGE SCALE GENOMIC DNA]</scope>
    <source>
        <strain evidence="1">CIP107547</strain>
    </source>
</reference>
<dbReference type="SMR" id="A0A6J4WXP7"/>
<dbReference type="OrthoDB" id="4425998at2"/>
<dbReference type="RefSeq" id="WP_010934108.1">
    <property type="nucleotide sequence ID" value="NZ_CP020410.2"/>
</dbReference>
<accession>A0A6J4WXP7</accession>
<organism evidence="1 2">
    <name type="scientific">Corynebacterium diphtheriae</name>
    <dbReference type="NCBI Taxonomy" id="1717"/>
    <lineage>
        <taxon>Bacteria</taxon>
        <taxon>Bacillati</taxon>
        <taxon>Actinomycetota</taxon>
        <taxon>Actinomycetes</taxon>
        <taxon>Mycobacteriales</taxon>
        <taxon>Corynebacteriaceae</taxon>
        <taxon>Corynebacterium</taxon>
    </lineage>
</organism>
<evidence type="ECO:0000313" key="1">
    <source>
        <dbReference type="EMBL" id="CAB0582125.1"/>
    </source>
</evidence>
<evidence type="ECO:0008006" key="3">
    <source>
        <dbReference type="Google" id="ProtNLM"/>
    </source>
</evidence>
<dbReference type="Proteomes" id="UP000480222">
    <property type="component" value="Unassembled WGS sequence"/>
</dbReference>
<dbReference type="EMBL" id="CADDAV010000001">
    <property type="protein sequence ID" value="CAB0582125.1"/>
    <property type="molecule type" value="Genomic_DNA"/>
</dbReference>
<evidence type="ECO:0000313" key="2">
    <source>
        <dbReference type="Proteomes" id="UP000480222"/>
    </source>
</evidence>
<dbReference type="AlphaFoldDB" id="A0A6J4WXP7"/>
<dbReference type="OMA" id="WRTEFLA"/>
<dbReference type="KEGG" id="cdi:DIP0208"/>